<evidence type="ECO:0000259" key="2">
    <source>
        <dbReference type="PROSITE" id="PS51382"/>
    </source>
</evidence>
<feature type="domain" description="SPX" evidence="2">
    <location>
        <begin position="1"/>
        <end position="166"/>
    </location>
</feature>
<feature type="compositionally biased region" description="Basic and acidic residues" evidence="1">
    <location>
        <begin position="277"/>
        <end position="286"/>
    </location>
</feature>
<dbReference type="GO" id="GO:0070417">
    <property type="term" value="P:cellular response to cold"/>
    <property type="evidence" value="ECO:0007669"/>
    <property type="project" value="UniProtKB-ARBA"/>
</dbReference>
<dbReference type="EMBL" id="JAQQAF010000003">
    <property type="protein sequence ID" value="KAJ8499124.1"/>
    <property type="molecule type" value="Genomic_DNA"/>
</dbReference>
<feature type="compositionally biased region" description="Low complexity" evidence="1">
    <location>
        <begin position="263"/>
        <end position="276"/>
    </location>
</feature>
<dbReference type="InterPro" id="IPR004331">
    <property type="entry name" value="SPX_dom"/>
</dbReference>
<gene>
    <name evidence="3" type="ORF">OPV22_009676</name>
</gene>
<reference evidence="3 4" key="1">
    <citation type="submission" date="2022-12" db="EMBL/GenBank/DDBJ databases">
        <title>Chromosome-scale assembly of the Ensete ventricosum genome.</title>
        <authorList>
            <person name="Dussert Y."/>
            <person name="Stocks J."/>
            <person name="Wendawek A."/>
            <person name="Woldeyes F."/>
            <person name="Nichols R.A."/>
            <person name="Borrell J.S."/>
        </authorList>
    </citation>
    <scope>NUCLEOTIDE SEQUENCE [LARGE SCALE GENOMIC DNA]</scope>
    <source>
        <strain evidence="4">cv. Maze</strain>
        <tissue evidence="3">Seeds</tissue>
    </source>
</reference>
<name>A0AAV8RHH9_ENSVE</name>
<evidence type="ECO:0000313" key="3">
    <source>
        <dbReference type="EMBL" id="KAJ8499124.1"/>
    </source>
</evidence>
<dbReference type="InterPro" id="IPR031142">
    <property type="entry name" value="SPX_prot"/>
</dbReference>
<dbReference type="Pfam" id="PF03105">
    <property type="entry name" value="SPX"/>
    <property type="match status" value="2"/>
</dbReference>
<comment type="caution">
    <text evidence="3">The sequence shown here is derived from an EMBL/GenBank/DDBJ whole genome shotgun (WGS) entry which is preliminary data.</text>
</comment>
<protein>
    <recommendedName>
        <fullName evidence="2">SPX domain-containing protein</fullName>
    </recommendedName>
</protein>
<dbReference type="Proteomes" id="UP001222027">
    <property type="component" value="Unassembled WGS sequence"/>
</dbReference>
<sequence length="286" mass="32686">MKFGKDFRRYLEQTLPEWRDKFLPYKLLKKLIKHLPRPPQAEGPPRPTGGAARPLAAAHDAWFAAVLNEQLKKFNDFFIDKEEDFVIWSQGLKERIEKIKERKCGAFTSDRKFCEEMLEIRKDFVTTHGKMVLLKNYSSLNFAGLVKILKKYDKRTGGLLSLPFTQHALHQPFFTTEPLTRLVHECEANIEVLFPLEPEVIESHQTEKGETYQTYNPKVSSVRADNTSVYQSIKAAIQIIQRLQKARSTYNEDDGSGVVTTESSASNLSANSQNQAADHESVHSVD</sequence>
<dbReference type="GO" id="GO:0016036">
    <property type="term" value="P:cellular response to phosphate starvation"/>
    <property type="evidence" value="ECO:0007669"/>
    <property type="project" value="InterPro"/>
</dbReference>
<dbReference type="AlphaFoldDB" id="A0AAV8RHH9"/>
<dbReference type="PROSITE" id="PS51382">
    <property type="entry name" value="SPX"/>
    <property type="match status" value="1"/>
</dbReference>
<evidence type="ECO:0000256" key="1">
    <source>
        <dbReference type="SAM" id="MobiDB-lite"/>
    </source>
</evidence>
<feature type="region of interest" description="Disordered" evidence="1">
    <location>
        <begin position="250"/>
        <end position="286"/>
    </location>
</feature>
<dbReference type="PANTHER" id="PTHR45978">
    <property type="entry name" value="SPX DOMAIN-CONTAINING PROTEIN 3"/>
    <property type="match status" value="1"/>
</dbReference>
<keyword evidence="4" id="KW-1185">Reference proteome</keyword>
<dbReference type="PANTHER" id="PTHR45978:SF7">
    <property type="entry name" value="SPX DOMAIN-CONTAINING PROTEIN 4"/>
    <property type="match status" value="1"/>
</dbReference>
<proteinExistence type="predicted"/>
<accession>A0AAV8RHH9</accession>
<evidence type="ECO:0000313" key="4">
    <source>
        <dbReference type="Proteomes" id="UP001222027"/>
    </source>
</evidence>
<organism evidence="3 4">
    <name type="scientific">Ensete ventricosum</name>
    <name type="common">Abyssinian banana</name>
    <name type="synonym">Musa ensete</name>
    <dbReference type="NCBI Taxonomy" id="4639"/>
    <lineage>
        <taxon>Eukaryota</taxon>
        <taxon>Viridiplantae</taxon>
        <taxon>Streptophyta</taxon>
        <taxon>Embryophyta</taxon>
        <taxon>Tracheophyta</taxon>
        <taxon>Spermatophyta</taxon>
        <taxon>Magnoliopsida</taxon>
        <taxon>Liliopsida</taxon>
        <taxon>Zingiberales</taxon>
        <taxon>Musaceae</taxon>
        <taxon>Ensete</taxon>
    </lineage>
</organism>